<comment type="caution">
    <text evidence="3">The sequence shown here is derived from an EMBL/GenBank/DDBJ whole genome shotgun (WGS) entry which is preliminary data.</text>
</comment>
<dbReference type="RefSeq" id="XP_067545616.1">
    <property type="nucleotide sequence ID" value="XM_067687908.1"/>
</dbReference>
<proteinExistence type="predicted"/>
<sequence>MANHLLRYTLAAALFFIQTFCGDVTTPTPTLALGKLFIKKKSMAEHPNSKFEPSQNPKHLGEIDNVDDLFSDADDITSQQDSTIHNDLFMGDGDFFANCDFEGIEGVSDNETFFDTFDPTPFEKLLQTGGRDHDGVLNTTTTPSNINTEESSDTELISSSMEIDASDHSTSIEVDTGANTSNNQ</sequence>
<feature type="compositionally biased region" description="Polar residues" evidence="1">
    <location>
        <begin position="137"/>
        <end position="161"/>
    </location>
</feature>
<dbReference type="EMBL" id="LTDL01000014">
    <property type="protein sequence ID" value="OAG32015.1"/>
    <property type="molecule type" value="Genomic_DNA"/>
</dbReference>
<evidence type="ECO:0000313" key="4">
    <source>
        <dbReference type="Proteomes" id="UP000185944"/>
    </source>
</evidence>
<keyword evidence="4" id="KW-1185">Reference proteome</keyword>
<feature type="chain" id="PRO_5008060501" evidence="2">
    <location>
        <begin position="22"/>
        <end position="184"/>
    </location>
</feature>
<feature type="compositionally biased region" description="Polar residues" evidence="1">
    <location>
        <begin position="168"/>
        <end position="184"/>
    </location>
</feature>
<evidence type="ECO:0000256" key="2">
    <source>
        <dbReference type="SAM" id="SignalP"/>
    </source>
</evidence>
<dbReference type="GeneID" id="93646840"/>
<dbReference type="Proteomes" id="UP000185944">
    <property type="component" value="Unassembled WGS sequence"/>
</dbReference>
<evidence type="ECO:0000256" key="1">
    <source>
        <dbReference type="SAM" id="MobiDB-lite"/>
    </source>
</evidence>
<keyword evidence="2" id="KW-0732">Signal</keyword>
<accession>A0A177EJ83</accession>
<feature type="region of interest" description="Disordered" evidence="1">
    <location>
        <begin position="127"/>
        <end position="184"/>
    </location>
</feature>
<name>A0A177EJ83_9MICR</name>
<dbReference type="AlphaFoldDB" id="A0A177EJ83"/>
<dbReference type="VEuPathDB" id="MicrosporidiaDB:NEDG_00490"/>
<feature type="signal peptide" evidence="2">
    <location>
        <begin position="1"/>
        <end position="21"/>
    </location>
</feature>
<gene>
    <name evidence="3" type="ORF">NEDG_00490</name>
</gene>
<reference evidence="3 4" key="1">
    <citation type="submission" date="2016-02" db="EMBL/GenBank/DDBJ databases">
        <title>Discovery of a natural microsporidian pathogen with a broad tissue tropism in Caenorhabditis elegans.</title>
        <authorList>
            <person name="Luallen R.J."/>
            <person name="Reinke A.W."/>
            <person name="Tong L."/>
            <person name="Botts M.R."/>
            <person name="Felix M.-A."/>
            <person name="Troemel E.R."/>
        </authorList>
    </citation>
    <scope>NUCLEOTIDE SEQUENCE [LARGE SCALE GENOMIC DNA]</scope>
    <source>
        <strain evidence="3 4">JUm2807</strain>
    </source>
</reference>
<protein>
    <submittedName>
        <fullName evidence="3">Uncharacterized protein</fullName>
    </submittedName>
</protein>
<organism evidence="3 4">
    <name type="scientific">Nematocida displodere</name>
    <dbReference type="NCBI Taxonomy" id="1805483"/>
    <lineage>
        <taxon>Eukaryota</taxon>
        <taxon>Fungi</taxon>
        <taxon>Fungi incertae sedis</taxon>
        <taxon>Microsporidia</taxon>
        <taxon>Nematocida</taxon>
    </lineage>
</organism>
<evidence type="ECO:0000313" key="3">
    <source>
        <dbReference type="EMBL" id="OAG32015.1"/>
    </source>
</evidence>